<dbReference type="GO" id="GO:0005524">
    <property type="term" value="F:ATP binding"/>
    <property type="evidence" value="ECO:0007669"/>
    <property type="project" value="InterPro"/>
</dbReference>
<evidence type="ECO:0000256" key="7">
    <source>
        <dbReference type="ARBA" id="ARBA00063644"/>
    </source>
</evidence>
<dbReference type="InterPro" id="IPR005741">
    <property type="entry name" value="TopoIV_A_Gpos"/>
</dbReference>
<feature type="site" description="Transition state stabilizer" evidence="8">
    <location>
        <position position="105"/>
    </location>
</feature>
<dbReference type="InterPro" id="IPR035516">
    <property type="entry name" value="Gyrase/topoIV_suA_C"/>
</dbReference>
<dbReference type="InterPro" id="IPR013757">
    <property type="entry name" value="Topo_IIA_A_a_sf"/>
</dbReference>
<dbReference type="PANTHER" id="PTHR43493">
    <property type="entry name" value="DNA GYRASE/TOPOISOMERASE SUBUNIT A"/>
    <property type="match status" value="1"/>
</dbReference>
<dbReference type="PANTHER" id="PTHR43493:SF9">
    <property type="entry name" value="DNA TOPOISOMERASE 4 SUBUNIT A"/>
    <property type="match status" value="1"/>
</dbReference>
<comment type="catalytic activity">
    <reaction evidence="1 8 9">
        <text>ATP-dependent breakage, passage and rejoining of double-stranded DNA.</text>
        <dbReference type="EC" id="5.6.2.2"/>
    </reaction>
</comment>
<dbReference type="SUPFAM" id="SSF56719">
    <property type="entry name" value="Type II DNA topoisomerase"/>
    <property type="match status" value="1"/>
</dbReference>
<comment type="function">
    <text evidence="8">Topoisomerase IV is essential for chromosome segregation. It relaxes supercoiled DNA. Performs the decatenation events required during the replication of a circular DNA molecule.</text>
</comment>
<dbReference type="FunFam" id="3.90.199.10:FF:000001">
    <property type="entry name" value="DNA gyrase subunit A"/>
    <property type="match status" value="1"/>
</dbReference>
<dbReference type="InterPro" id="IPR006691">
    <property type="entry name" value="GyrA/parC_rep"/>
</dbReference>
<keyword evidence="6 8" id="KW-0413">Isomerase</keyword>
<name>A0A081PVJ6_STRMT</name>
<dbReference type="AlphaFoldDB" id="A0A081PVJ6"/>
<dbReference type="Pfam" id="PF03989">
    <property type="entry name" value="DNA_gyraseA_C"/>
    <property type="match status" value="5"/>
</dbReference>
<dbReference type="NCBIfam" id="TIGR01061">
    <property type="entry name" value="parC_Gpos"/>
    <property type="match status" value="1"/>
</dbReference>
<dbReference type="GO" id="GO:0005737">
    <property type="term" value="C:cytoplasm"/>
    <property type="evidence" value="ECO:0007669"/>
    <property type="project" value="TreeGrafter"/>
</dbReference>
<dbReference type="GO" id="GO:0003677">
    <property type="term" value="F:DNA binding"/>
    <property type="evidence" value="ECO:0007669"/>
    <property type="project" value="UniProtKB-UniRule"/>
</dbReference>
<dbReference type="InterPro" id="IPR050220">
    <property type="entry name" value="Type_II_DNA_Topoisomerases"/>
</dbReference>
<dbReference type="Gene3D" id="1.10.268.10">
    <property type="entry name" value="Topoisomerase, domain 3"/>
    <property type="match status" value="1"/>
</dbReference>
<keyword evidence="2 8" id="KW-1003">Cell membrane</keyword>
<evidence type="ECO:0000256" key="4">
    <source>
        <dbReference type="ARBA" id="ARBA00023125"/>
    </source>
</evidence>
<feature type="site" description="Interaction with DNA" evidence="8">
    <location>
        <position position="81"/>
    </location>
</feature>
<dbReference type="GO" id="GO:0005694">
    <property type="term" value="C:chromosome"/>
    <property type="evidence" value="ECO:0007669"/>
    <property type="project" value="InterPro"/>
</dbReference>
<dbReference type="GO" id="GO:0009330">
    <property type="term" value="C:DNA topoisomerase type II (double strand cut, ATP-hydrolyzing) complex"/>
    <property type="evidence" value="ECO:0007669"/>
    <property type="project" value="TreeGrafter"/>
</dbReference>
<comment type="similarity">
    <text evidence="8">Belongs to the type II topoisomerase GyrA/ParC subunit family. ParC type 2 subfamily.</text>
</comment>
<evidence type="ECO:0000256" key="9">
    <source>
        <dbReference type="PROSITE-ProRule" id="PRU01384"/>
    </source>
</evidence>
<dbReference type="PROSITE" id="PS52040">
    <property type="entry name" value="TOPO_IIA"/>
    <property type="match status" value="1"/>
</dbReference>
<evidence type="ECO:0000256" key="1">
    <source>
        <dbReference type="ARBA" id="ARBA00000185"/>
    </source>
</evidence>
<proteinExistence type="inferred from homology"/>
<dbReference type="EMBL" id="JPFU01000013">
    <property type="protein sequence ID" value="KEQ34719.1"/>
    <property type="molecule type" value="Genomic_DNA"/>
</dbReference>
<protein>
    <recommendedName>
        <fullName evidence="8">DNA topoisomerase 4 subunit A</fullName>
        <ecNumber evidence="8">5.6.2.2</ecNumber>
    </recommendedName>
    <alternativeName>
        <fullName evidence="8">Topoisomerase IV subunit A</fullName>
    </alternativeName>
</protein>
<dbReference type="CDD" id="cd00187">
    <property type="entry name" value="TOP4c"/>
    <property type="match status" value="1"/>
</dbReference>
<dbReference type="FunFam" id="3.30.1360.40:FF:000002">
    <property type="entry name" value="DNA gyrase subunit A"/>
    <property type="match status" value="1"/>
</dbReference>
<feature type="site" description="Interaction with DNA" evidence="8">
    <location>
        <position position="64"/>
    </location>
</feature>
<evidence type="ECO:0000256" key="2">
    <source>
        <dbReference type="ARBA" id="ARBA00022475"/>
    </source>
</evidence>
<dbReference type="FunFam" id="1.10.268.10:FF:000001">
    <property type="entry name" value="DNA gyrase subunit A"/>
    <property type="match status" value="1"/>
</dbReference>
<feature type="active site" description="O-(5'-phospho-DNA)-tyrosine intermediate" evidence="8 9">
    <location>
        <position position="106"/>
    </location>
</feature>
<dbReference type="Proteomes" id="UP000028090">
    <property type="component" value="Unassembled WGS sequence"/>
</dbReference>
<dbReference type="Pfam" id="PF00521">
    <property type="entry name" value="DNA_topoisoIV"/>
    <property type="match status" value="1"/>
</dbReference>
<evidence type="ECO:0000256" key="8">
    <source>
        <dbReference type="HAMAP-Rule" id="MF_00937"/>
    </source>
</evidence>
<comment type="caution">
    <text evidence="11">The sequence shown here is derived from an EMBL/GenBank/DDBJ whole genome shotgun (WGS) entry which is preliminary data.</text>
</comment>
<feature type="site" description="Interaction with DNA" evidence="8">
    <location>
        <position position="75"/>
    </location>
</feature>
<dbReference type="InterPro" id="IPR002205">
    <property type="entry name" value="Topo_IIA_dom_A"/>
</dbReference>
<dbReference type="GO" id="GO:0006265">
    <property type="term" value="P:DNA topological change"/>
    <property type="evidence" value="ECO:0007669"/>
    <property type="project" value="UniProtKB-UniRule"/>
</dbReference>
<comment type="subcellular location">
    <subcellularLocation>
        <location evidence="8">Cell membrane</location>
        <topology evidence="8">Peripheral membrane protein</topology>
    </subcellularLocation>
</comment>
<keyword evidence="5 8" id="KW-0472">Membrane</keyword>
<dbReference type="SUPFAM" id="SSF101904">
    <property type="entry name" value="GyrA/ParC C-terminal domain-like"/>
    <property type="match status" value="1"/>
</dbReference>
<comment type="subunit">
    <text evidence="7 8">Heterotetramer composed of ParC and ParE.</text>
</comment>
<dbReference type="Gene3D" id="3.30.1360.40">
    <property type="match status" value="1"/>
</dbReference>
<sequence length="810" mass="91719">MGERFGRYSKYIIQDRALPDIRDGLKPVQRRILYSMNKDGNTFDKSYRKSAKSVGNIMGNFHPHGDSSIYDAMVRMSQDWKNREILVEMHGNNGSMDGDPPAAMRYTEARLSEIAGFLLQDIEKKTVPFAWNFDDTEKEPTVLPAAFPNLLVNGSTGISAGYATDIPPHNLAEVIDAAVYMIDHPTAKVDKLMEFLPGPDFPTGGIIQGRDEIKKAYETGKGRVVVRSKTEIEKLKGGKEQIVITEIPYEINKANLVKKIDEVRVNNKVAGIAEVRDESDRDGLRIAIELKKDANTELVLNYLFKYTDLQINYNFNMVAIDNFTPRQVGIVPILSSYIAHRREVILARSRFDKEKAEKRLHIVEGLIRVISILDEVIALIRASENKADAKENLKVSYEFTEEQAEAIVTLQLYRLTNTDVVVLQEEEAELREKIAMLAAIIGDERTMYNLMKKELREVKKKFATPRLSSLEDTAKAIEIDTASLIAEEDTYVSVTKAGYIKRTSPRSFAASTLEEIGKRDDDRLIFVQSAKTTQHLLMFTSLGNVIYRPIHELADIRWKDIGEHLSQTITNFETNEEILYVEVVDQFDDATTYFTATRLGQIKRVERKEFTPWRTYKSKSVKYAKLKDETDQIVAVAPIKLDDVLLISQNGYALRFNIEEVPVVGAKAAGVKAMNLKEDDVLQSAFICNTSSFYLLTQRGSLKRVSIEEIPATSRAKRGLQVLRELKNKPHRIFLAGAVAEQDFVGDLFSTEVEENDQILLVQSNKGTVYESRLQDLNLSERTSNGSFISDTISDEEVFDAYLQEAYTEF</sequence>
<evidence type="ECO:0000313" key="11">
    <source>
        <dbReference type="EMBL" id="KEQ34719.1"/>
    </source>
</evidence>
<organism evidence="11 12">
    <name type="scientific">Streptococcus mitis</name>
    <dbReference type="NCBI Taxonomy" id="28037"/>
    <lineage>
        <taxon>Bacteria</taxon>
        <taxon>Bacillati</taxon>
        <taxon>Bacillota</taxon>
        <taxon>Bacilli</taxon>
        <taxon>Lactobacillales</taxon>
        <taxon>Streptococcaceae</taxon>
        <taxon>Streptococcus</taxon>
        <taxon>Streptococcus mitis group</taxon>
    </lineage>
</organism>
<feature type="domain" description="Topo IIA-type catalytic" evidence="10">
    <location>
        <begin position="18"/>
        <end position="484"/>
    </location>
</feature>
<dbReference type="Gene3D" id="2.120.10.90">
    <property type="entry name" value="DNA gyrase/topoisomerase IV, subunit A, C-terminal"/>
    <property type="match status" value="1"/>
</dbReference>
<keyword evidence="4 8" id="KW-0238">DNA-binding</keyword>
<dbReference type="FunFam" id="2.120.10.90:FF:000005">
    <property type="entry name" value="DNA topoisomerase 4 subunit A"/>
    <property type="match status" value="1"/>
</dbReference>
<keyword evidence="3 8" id="KW-0799">Topoisomerase</keyword>
<dbReference type="GO" id="GO:0034335">
    <property type="term" value="F:DNA negative supercoiling activity"/>
    <property type="evidence" value="ECO:0007669"/>
    <property type="project" value="UniProtKB-ARBA"/>
</dbReference>
<dbReference type="GO" id="GO:0007059">
    <property type="term" value="P:chromosome segregation"/>
    <property type="evidence" value="ECO:0007669"/>
    <property type="project" value="UniProtKB-UniRule"/>
</dbReference>
<evidence type="ECO:0000256" key="3">
    <source>
        <dbReference type="ARBA" id="ARBA00023029"/>
    </source>
</evidence>
<dbReference type="GO" id="GO:0019897">
    <property type="term" value="C:extrinsic component of plasma membrane"/>
    <property type="evidence" value="ECO:0007669"/>
    <property type="project" value="UniProtKB-UniRule"/>
</dbReference>
<evidence type="ECO:0000313" key="12">
    <source>
        <dbReference type="Proteomes" id="UP000028090"/>
    </source>
</evidence>
<dbReference type="InterPro" id="IPR013760">
    <property type="entry name" value="Topo_IIA-like_dom_sf"/>
</dbReference>
<reference evidence="11 12" key="1">
    <citation type="submission" date="2014-05" db="EMBL/GenBank/DDBJ databases">
        <authorList>
            <person name="Daugherty S.C."/>
            <person name="Tallon L.J."/>
            <person name="Sadzewicz L."/>
            <person name="Kilian M."/>
            <person name="Tettelin H."/>
        </authorList>
    </citation>
    <scope>NUCLEOTIDE SEQUENCE [LARGE SCALE GENOMIC DNA]</scope>
    <source>
        <strain evidence="11 12">SK629</strain>
    </source>
</reference>
<dbReference type="HAMAP" id="MF_00937">
    <property type="entry name" value="ParC_type2"/>
    <property type="match status" value="1"/>
</dbReference>
<gene>
    <name evidence="8 11" type="primary">parC</name>
    <name evidence="11" type="ORF">SK629_1349</name>
</gene>
<evidence type="ECO:0000256" key="5">
    <source>
        <dbReference type="ARBA" id="ARBA00023136"/>
    </source>
</evidence>
<evidence type="ECO:0000259" key="10">
    <source>
        <dbReference type="PROSITE" id="PS52040"/>
    </source>
</evidence>
<evidence type="ECO:0000256" key="6">
    <source>
        <dbReference type="ARBA" id="ARBA00023235"/>
    </source>
</evidence>
<dbReference type="EC" id="5.6.2.2" evidence="8"/>
<dbReference type="InterPro" id="IPR013758">
    <property type="entry name" value="Topo_IIA_A/C_ab"/>
</dbReference>
<dbReference type="PATRIC" id="fig|28037.95.peg.1282"/>
<dbReference type="NCBIfam" id="NF004044">
    <property type="entry name" value="PRK05561.1"/>
    <property type="match status" value="1"/>
</dbReference>
<dbReference type="SMART" id="SM00434">
    <property type="entry name" value="TOP4c"/>
    <property type="match status" value="1"/>
</dbReference>
<feature type="site" description="Interaction with DNA" evidence="8">
    <location>
        <position position="62"/>
    </location>
</feature>
<feature type="site" description="Interaction with DNA" evidence="8">
    <location>
        <position position="26"/>
    </location>
</feature>
<dbReference type="Gene3D" id="3.90.199.10">
    <property type="entry name" value="Topoisomerase II, domain 5"/>
    <property type="match status" value="1"/>
</dbReference>
<accession>A0A081PVJ6</accession>